<dbReference type="EMBL" id="BEZZ01210681">
    <property type="protein sequence ID" value="GCC47546.1"/>
    <property type="molecule type" value="Genomic_DNA"/>
</dbReference>
<sequence length="167" mass="17547">MQRPHGHGTAFSIDSLIGSPQARSPQLLYTGYPMLMPYRPLVIPQALPPSPLQSGVPALSPLASFASRLTNSFCASLSQGVPSMVALTTALPSFSDPAESYYSPGQELPVSRSSPEGGSSRPLEREESRADKAEPPHFAHNFPALTGESAKPAQTSAETAGKSAQTV</sequence>
<feature type="compositionally biased region" description="Basic and acidic residues" evidence="2">
    <location>
        <begin position="122"/>
        <end position="137"/>
    </location>
</feature>
<dbReference type="PANTHER" id="PTHR24334">
    <property type="entry name" value="HOMEOBOX PROTEIN GBX"/>
    <property type="match status" value="1"/>
</dbReference>
<organism evidence="3 4">
    <name type="scientific">Chiloscyllium punctatum</name>
    <name type="common">Brownbanded bambooshark</name>
    <name type="synonym">Hemiscyllium punctatum</name>
    <dbReference type="NCBI Taxonomy" id="137246"/>
    <lineage>
        <taxon>Eukaryota</taxon>
        <taxon>Metazoa</taxon>
        <taxon>Chordata</taxon>
        <taxon>Craniata</taxon>
        <taxon>Vertebrata</taxon>
        <taxon>Chondrichthyes</taxon>
        <taxon>Elasmobranchii</taxon>
        <taxon>Galeomorphii</taxon>
        <taxon>Galeoidea</taxon>
        <taxon>Orectolobiformes</taxon>
        <taxon>Hemiscylliidae</taxon>
        <taxon>Chiloscyllium</taxon>
    </lineage>
</organism>
<evidence type="ECO:0000313" key="4">
    <source>
        <dbReference type="Proteomes" id="UP000287033"/>
    </source>
</evidence>
<feature type="region of interest" description="Disordered" evidence="2">
    <location>
        <begin position="96"/>
        <end position="167"/>
    </location>
</feature>
<accession>A0A401TY58</accession>
<dbReference type="OrthoDB" id="6159439at2759"/>
<dbReference type="STRING" id="137246.A0A401TY58"/>
<dbReference type="GO" id="GO:0000977">
    <property type="term" value="F:RNA polymerase II transcription regulatory region sequence-specific DNA binding"/>
    <property type="evidence" value="ECO:0007669"/>
    <property type="project" value="TreeGrafter"/>
</dbReference>
<feature type="compositionally biased region" description="Polar residues" evidence="2">
    <location>
        <begin position="152"/>
        <end position="167"/>
    </location>
</feature>
<dbReference type="InterPro" id="IPR042982">
    <property type="entry name" value="GBX-1/2"/>
</dbReference>
<evidence type="ECO:0000256" key="1">
    <source>
        <dbReference type="ARBA" id="ARBA00004123"/>
    </source>
</evidence>
<dbReference type="Proteomes" id="UP000287033">
    <property type="component" value="Unassembled WGS sequence"/>
</dbReference>
<dbReference type="AlphaFoldDB" id="A0A401TY58"/>
<dbReference type="GO" id="GO:0051960">
    <property type="term" value="P:regulation of nervous system development"/>
    <property type="evidence" value="ECO:0007669"/>
    <property type="project" value="TreeGrafter"/>
</dbReference>
<name>A0A401TY58_CHIPU</name>
<gene>
    <name evidence="3" type="ORF">chiPu_0031474</name>
</gene>
<reference evidence="3 4" key="1">
    <citation type="journal article" date="2018" name="Nat. Ecol. Evol.">
        <title>Shark genomes provide insights into elasmobranch evolution and the origin of vertebrates.</title>
        <authorList>
            <person name="Hara Y"/>
            <person name="Yamaguchi K"/>
            <person name="Onimaru K"/>
            <person name="Kadota M"/>
            <person name="Koyanagi M"/>
            <person name="Keeley SD"/>
            <person name="Tatsumi K"/>
            <person name="Tanaka K"/>
            <person name="Motone F"/>
            <person name="Kageyama Y"/>
            <person name="Nozu R"/>
            <person name="Adachi N"/>
            <person name="Nishimura O"/>
            <person name="Nakagawa R"/>
            <person name="Tanegashima C"/>
            <person name="Kiyatake I"/>
            <person name="Matsumoto R"/>
            <person name="Murakumo K"/>
            <person name="Nishida K"/>
            <person name="Terakita A"/>
            <person name="Kuratani S"/>
            <person name="Sato K"/>
            <person name="Hyodo S Kuraku.S."/>
        </authorList>
    </citation>
    <scope>NUCLEOTIDE SEQUENCE [LARGE SCALE GENOMIC DNA]</scope>
</reference>
<comment type="subcellular location">
    <subcellularLocation>
        <location evidence="1">Nucleus</location>
    </subcellularLocation>
</comment>
<comment type="caution">
    <text evidence="3">The sequence shown here is derived from an EMBL/GenBank/DDBJ whole genome shotgun (WGS) entry which is preliminary data.</text>
</comment>
<proteinExistence type="predicted"/>
<dbReference type="GO" id="GO:0000981">
    <property type="term" value="F:DNA-binding transcription factor activity, RNA polymerase II-specific"/>
    <property type="evidence" value="ECO:0007669"/>
    <property type="project" value="TreeGrafter"/>
</dbReference>
<dbReference type="PANTHER" id="PTHR24334:SF2">
    <property type="entry name" value="HOMEOBOX PROTEIN GBX-1"/>
    <property type="match status" value="1"/>
</dbReference>
<keyword evidence="4" id="KW-1185">Reference proteome</keyword>
<feature type="compositionally biased region" description="Low complexity" evidence="2">
    <location>
        <begin position="111"/>
        <end position="121"/>
    </location>
</feature>
<protein>
    <submittedName>
        <fullName evidence="3">Uncharacterized protein</fullName>
    </submittedName>
</protein>
<dbReference type="GO" id="GO:0005634">
    <property type="term" value="C:nucleus"/>
    <property type="evidence" value="ECO:0007669"/>
    <property type="project" value="UniProtKB-SubCell"/>
</dbReference>
<evidence type="ECO:0000256" key="2">
    <source>
        <dbReference type="SAM" id="MobiDB-lite"/>
    </source>
</evidence>
<evidence type="ECO:0000313" key="3">
    <source>
        <dbReference type="EMBL" id="GCC47546.1"/>
    </source>
</evidence>
<feature type="non-terminal residue" evidence="3">
    <location>
        <position position="167"/>
    </location>
</feature>